<feature type="compositionally biased region" description="Basic and acidic residues" evidence="1">
    <location>
        <begin position="69"/>
        <end position="79"/>
    </location>
</feature>
<feature type="region of interest" description="Disordered" evidence="1">
    <location>
        <begin position="50"/>
        <end position="95"/>
    </location>
</feature>
<comment type="caution">
    <text evidence="3">The sequence shown here is derived from an EMBL/GenBank/DDBJ whole genome shotgun (WGS) entry which is preliminary data.</text>
</comment>
<dbReference type="AlphaFoldDB" id="A0A8H9GIG1"/>
<protein>
    <submittedName>
        <fullName evidence="3">Uncharacterized protein</fullName>
    </submittedName>
</protein>
<gene>
    <name evidence="3" type="ORF">GCM10010102_26580</name>
</gene>
<feature type="transmembrane region" description="Helical" evidence="2">
    <location>
        <begin position="20"/>
        <end position="38"/>
    </location>
</feature>
<proteinExistence type="predicted"/>
<reference evidence="3" key="2">
    <citation type="submission" date="2020-09" db="EMBL/GenBank/DDBJ databases">
        <authorList>
            <person name="Sun Q."/>
            <person name="Ohkuma M."/>
        </authorList>
    </citation>
    <scope>NUCLEOTIDE SEQUENCE</scope>
    <source>
        <strain evidence="3">JCM 3051</strain>
    </source>
</reference>
<name>A0A8H9GIG1_9MICO</name>
<sequence>MTTHEPGTGPDPGGRPARPWSPWVWGAIIGIGIGLAFVPSLGPVGIGIGLALAPSSAPGTTGTTTTGTTEHRSDDRPDDTAPDQPGTPDTPDQDQ</sequence>
<organism evidence="3 4">
    <name type="scientific">Promicromonospora citrea</name>
    <dbReference type="NCBI Taxonomy" id="43677"/>
    <lineage>
        <taxon>Bacteria</taxon>
        <taxon>Bacillati</taxon>
        <taxon>Actinomycetota</taxon>
        <taxon>Actinomycetes</taxon>
        <taxon>Micrococcales</taxon>
        <taxon>Promicromonosporaceae</taxon>
        <taxon>Promicromonospora</taxon>
    </lineage>
</organism>
<feature type="compositionally biased region" description="Low complexity" evidence="1">
    <location>
        <begin position="59"/>
        <end position="68"/>
    </location>
</feature>
<dbReference type="RefSeq" id="WP_171103171.1">
    <property type="nucleotide sequence ID" value="NZ_BMPT01000010.1"/>
</dbReference>
<accession>A0A8H9GIG1</accession>
<keyword evidence="2" id="KW-1133">Transmembrane helix</keyword>
<keyword evidence="2" id="KW-0812">Transmembrane</keyword>
<keyword evidence="2" id="KW-0472">Membrane</keyword>
<evidence type="ECO:0000256" key="2">
    <source>
        <dbReference type="SAM" id="Phobius"/>
    </source>
</evidence>
<reference evidence="3" key="1">
    <citation type="journal article" date="2014" name="Int. J. Syst. Evol. Microbiol.">
        <title>Complete genome sequence of Corynebacterium casei LMG S-19264T (=DSM 44701T), isolated from a smear-ripened cheese.</title>
        <authorList>
            <consortium name="US DOE Joint Genome Institute (JGI-PGF)"/>
            <person name="Walter F."/>
            <person name="Albersmeier A."/>
            <person name="Kalinowski J."/>
            <person name="Ruckert C."/>
        </authorList>
    </citation>
    <scope>NUCLEOTIDE SEQUENCE</scope>
    <source>
        <strain evidence="3">JCM 3051</strain>
    </source>
</reference>
<evidence type="ECO:0000313" key="3">
    <source>
        <dbReference type="EMBL" id="GGM29715.1"/>
    </source>
</evidence>
<keyword evidence="4" id="KW-1185">Reference proteome</keyword>
<feature type="region of interest" description="Disordered" evidence="1">
    <location>
        <begin position="1"/>
        <end position="21"/>
    </location>
</feature>
<feature type="compositionally biased region" description="Low complexity" evidence="1">
    <location>
        <begin position="82"/>
        <end position="95"/>
    </location>
</feature>
<evidence type="ECO:0000313" key="4">
    <source>
        <dbReference type="Proteomes" id="UP000655589"/>
    </source>
</evidence>
<evidence type="ECO:0000256" key="1">
    <source>
        <dbReference type="SAM" id="MobiDB-lite"/>
    </source>
</evidence>
<dbReference type="EMBL" id="BMPT01000010">
    <property type="protein sequence ID" value="GGM29715.1"/>
    <property type="molecule type" value="Genomic_DNA"/>
</dbReference>
<dbReference type="Proteomes" id="UP000655589">
    <property type="component" value="Unassembled WGS sequence"/>
</dbReference>